<proteinExistence type="predicted"/>
<dbReference type="Gene3D" id="2.60.40.10">
    <property type="entry name" value="Immunoglobulins"/>
    <property type="match status" value="3"/>
</dbReference>
<dbReference type="PANTHER" id="PTHR23053:SF0">
    <property type="entry name" value="HYDROCEPHALUS-INDUCING PROTEIN HOMOLOG"/>
    <property type="match status" value="1"/>
</dbReference>
<evidence type="ECO:0000313" key="1">
    <source>
        <dbReference type="EMBL" id="QTD48352.1"/>
    </source>
</evidence>
<accession>A0A8A4TGP6</accession>
<organism evidence="1 2">
    <name type="scientific">Sulfidibacter corallicola</name>
    <dbReference type="NCBI Taxonomy" id="2818388"/>
    <lineage>
        <taxon>Bacteria</taxon>
        <taxon>Pseudomonadati</taxon>
        <taxon>Acidobacteriota</taxon>
        <taxon>Holophagae</taxon>
        <taxon>Acanthopleuribacterales</taxon>
        <taxon>Acanthopleuribacteraceae</taxon>
        <taxon>Sulfidibacter</taxon>
    </lineage>
</organism>
<dbReference type="Gene3D" id="2.180.10.10">
    <property type="entry name" value="RHS repeat-associated core"/>
    <property type="match status" value="1"/>
</dbReference>
<name>A0A8A4TGP6_SULCO</name>
<dbReference type="EMBL" id="CP071793">
    <property type="protein sequence ID" value="QTD48352.1"/>
    <property type="molecule type" value="Genomic_DNA"/>
</dbReference>
<dbReference type="NCBIfam" id="NF012200">
    <property type="entry name" value="choice_anch_D"/>
    <property type="match status" value="1"/>
</dbReference>
<reference evidence="1" key="1">
    <citation type="submission" date="2021-03" db="EMBL/GenBank/DDBJ databases">
        <title>Acanthopleuribacteraceae sp. M133.</title>
        <authorList>
            <person name="Wang G."/>
        </authorList>
    </citation>
    <scope>NUCLEOTIDE SEQUENCE</scope>
    <source>
        <strain evidence="1">M133</strain>
    </source>
</reference>
<dbReference type="InterPro" id="IPR006530">
    <property type="entry name" value="YD"/>
</dbReference>
<protein>
    <submittedName>
        <fullName evidence="1">Choice-of-anchor D domain-containing protein</fullName>
    </submittedName>
</protein>
<dbReference type="PANTHER" id="PTHR23053">
    <property type="entry name" value="DLEC1 DELETED IN LUNG AND ESOPHAGEAL CANCER 1"/>
    <property type="match status" value="1"/>
</dbReference>
<dbReference type="InterPro" id="IPR013783">
    <property type="entry name" value="Ig-like_fold"/>
</dbReference>
<dbReference type="RefSeq" id="WP_237378006.1">
    <property type="nucleotide sequence ID" value="NZ_CP071793.1"/>
</dbReference>
<dbReference type="NCBIfam" id="TIGR01643">
    <property type="entry name" value="YD_repeat_2x"/>
    <property type="match status" value="1"/>
</dbReference>
<sequence length="2356" mass="259375">MSPSLSRTFLFASIRLILPAVLIWIGTAAVAQSPEVEIDPFQTDRDDLGEALDFHGVVYNDTTGKLLFNLPPIGPGRLALQGAVRSSRRVTQCETPQNCVESEWSSIIGHNADLGYGRLLVYNPMDDAPPLEKRLPNGRVSYIDPQGNGTQFKRDYLFQDIDPETEYDNHHFIDAQLRRITRDLDVPFGQGRYYLLDPNGTKTVFEPYLGHVPGGVLSAAQLADPQTLLVFYPVEIVAPDGRRLTITYLNDLTEPANADPKATDLIKISHVDDDWYRRLFFKYYGSGPFAGYLEELGLGTPANTFATTKKLMRFDYVQSGDYTRLAGVTTPEGYRTELRWKTLDEDYVRGLNVLDSVRLPSGLEVALTHGLVEIEHDRFYPTKHLRVLSITKRQASGSDLYRYSYDYQKGIGLGTEIGAAPAPHSWLKVTLDARDLQGGPSLQRTSYYYNNGPGTDDNPLEGLTFKAGQLKHRITSYTDGLGTLSTTREDWDFSRVALWNTVGTPPSWLLNQGTIHKVVEADTHKLHHVRPTRYRKQSDGIWTVLDLTYDYNRDEGMSPQAGGLEGALLQATELIRYPETDPGTASRQRFTYDSIYAVVQPGQSAAGHAYILARRRGAEEAIRHDGLAFGTIKKIENDYRLEPHQYVPGSTPAELIWPLVTERRLHAGSGNYVRTITDYYNGGPYAGLQRSTTTGSSGQPTQYTAYQFGQPSRVEPPLGLPEVRFYNIDETVKEEEVDGVRTGYTYDHDGRVVRVSNLDGEKVDELTRYATPAELLAGNHSVLTQRSDRWERETRDIFDRTIAEAHNVQAGVEGEHTRTEYDLLGNARLVTRLDVDPASGASVVKAVVKREFDVQGRLRREWTSASPSRLAQGDYLQEKNFTYSALTDGDMVKTSYYNLGGRTGKLHARTDFFERQVNAGMETADTPGQIKYTHFSYRFDGDLLVTVIQPEGHDHYRMIKKDWLDRMVLEMHPETEGTTRYVYNDRGLLLRKFEAGGPAWYYVYDARDRLVETHAMDPATGQPRHLVSRNHYNAANQVEKVESGNGVLRSVLQWDALNRPLVVQDHIPELDPAPTSLEPQALQIENLDHISFSWEGNSHGYILEFGKDSLPTLVFDVTGSSWVLGADQLVAAVEAQVASAVDRAAWLAAHDPNSGVFLDTESDYRWRIRGVGEHHVPTANSEWVALRDAFVRIEPADLHFGDAVAIGDTVSRDMTFTNVSTRVLEISLPGDSQSPFSTDTDVFSLQPGAHRIVTWRYAPTEAGDHHAHHEITVDLLDPFDTVQQSINLTGTAVDAGLPDPYLIWPEGFTGDFGAVPPGDSVSVVCTVTNRGGGVLNGEVRLEGDAAQLRGFSVAPVTYSGLLPHDEAPESQAQVTITFSPEEEVEAYDVTAVFTADYGSDVSVSLRGRPYFDPEAGTMFIPEARRYLNFGQILDNETASKTTQLLNIEPDSTMRGVTVTLSGPDVDKFRLVESPAGSGSPAACGPLRTDIPCYPEFVFDPNGEENPAGESFRATATFNHPGDAPIEVQLQGTAKSPPKLNVSLENTPGQPVSIYDFGQVLRGVTRESVPLRINNEGGLGAAVFVTITGPDYAAFGTLDGLHTNTEGIWIDGHNYASTILTFSPQDNRVYEAVLQIAAPEIGQSFQVNLRGEGQFGTVFAFDDSQEVRFPAGGVGRTVTLPLKLINNSGTFIDLTVEGTGDFAGNVSPYGGQGGGGPYQLPLSGSYGTDFLEFTIPRKGPASGTICFRDAQGSSACLEFSGEGTESMTFLYSFENTAEPVTTLKPVSPSGTNRERYDQVKKWGFGRPIQIRKHTPAGRIIELSVPEPFQLFEWDFVRQYLDVNVRGVNSMVLTGNANLTLGLVTDEPGQYEARVTAVIRDAEGVNTGLPVETYQSEPFVGEVISAQIEAPETYDFGTVPVGVKRSFAFDLANLSDKLVALSMDSGRNGFVAHHSGLQGNTTVLQLSHRGTPGDQIPFVVDYQPETADQTDSHVFRFVEKGRVVHQLTVTGRGGPAHPEGSFATATPLSTDLDGGIDLGALGGRQHRFVPMVVTNNTAQTLEGALVLDQDGKGELLMEEAFFSIPARGSVTLDLDFWVVNPRAGRNTVLFSVGGAVHHRVPVRFESGDRPFEVDSETLNWGSGPAGRSLGRKALAFTNTSSESQTVSIASSNEAFVPVTSQIQVAPGTSGTVAFEFTPAVARAYSGSLLLTVNGDTYSLNLLRGSGSAIEALYRLDGEYLDAFNQWYFPEGVFYRPPHEDLNEPQIERLQVTNMGREAARIRVELAYDTESLPYDLADAPFEPPVFDHLLGSLQGAGHSAEYELTYHPYIGLGLAVLQVYVDDQYRDSTLVWVPFPRY</sequence>
<gene>
    <name evidence="1" type="ORF">J3U87_22460</name>
</gene>
<evidence type="ECO:0000313" key="2">
    <source>
        <dbReference type="Proteomes" id="UP000663929"/>
    </source>
</evidence>
<dbReference type="Proteomes" id="UP000663929">
    <property type="component" value="Chromosome"/>
</dbReference>
<keyword evidence="2" id="KW-1185">Reference proteome</keyword>
<dbReference type="KEGG" id="scor:J3U87_22460"/>
<dbReference type="InterPro" id="IPR033305">
    <property type="entry name" value="Hydin-like"/>
</dbReference>